<gene>
    <name evidence="2" type="ORF">SAMN06269173_11137</name>
</gene>
<sequence length="54" mass="6252">MPVYRRHELEVLLDQLEADRRDLERLRDQERLDSLSEALTFLGAAIDSIVEALA</sequence>
<dbReference type="Proteomes" id="UP000198310">
    <property type="component" value="Unassembled WGS sequence"/>
</dbReference>
<name>A0A239A8W8_9BACT</name>
<evidence type="ECO:0000313" key="3">
    <source>
        <dbReference type="Proteomes" id="UP000198310"/>
    </source>
</evidence>
<feature type="coiled-coil region" evidence="1">
    <location>
        <begin position="6"/>
        <end position="33"/>
    </location>
</feature>
<keyword evidence="3" id="KW-1185">Reference proteome</keyword>
<dbReference type="EMBL" id="FZNS01000011">
    <property type="protein sequence ID" value="SNR91528.1"/>
    <property type="molecule type" value="Genomic_DNA"/>
</dbReference>
<accession>A0A239A8W8</accession>
<organism evidence="2 3">
    <name type="scientific">Hymenobacter mucosus</name>
    <dbReference type="NCBI Taxonomy" id="1411120"/>
    <lineage>
        <taxon>Bacteria</taxon>
        <taxon>Pseudomonadati</taxon>
        <taxon>Bacteroidota</taxon>
        <taxon>Cytophagia</taxon>
        <taxon>Cytophagales</taxon>
        <taxon>Hymenobacteraceae</taxon>
        <taxon>Hymenobacter</taxon>
    </lineage>
</organism>
<evidence type="ECO:0000256" key="1">
    <source>
        <dbReference type="SAM" id="Coils"/>
    </source>
</evidence>
<reference evidence="3" key="1">
    <citation type="submission" date="2017-06" db="EMBL/GenBank/DDBJ databases">
        <authorList>
            <person name="Varghese N."/>
            <person name="Submissions S."/>
        </authorList>
    </citation>
    <scope>NUCLEOTIDE SEQUENCE [LARGE SCALE GENOMIC DNA]</scope>
    <source>
        <strain evidence="3">DSM 28041</strain>
    </source>
</reference>
<evidence type="ECO:0000313" key="2">
    <source>
        <dbReference type="EMBL" id="SNR91528.1"/>
    </source>
</evidence>
<dbReference type="AlphaFoldDB" id="A0A239A8W8"/>
<dbReference type="RefSeq" id="WP_179225572.1">
    <property type="nucleotide sequence ID" value="NZ_FZNS01000011.1"/>
</dbReference>
<protein>
    <submittedName>
        <fullName evidence="2">Uncharacterized protein</fullName>
    </submittedName>
</protein>
<keyword evidence="1" id="KW-0175">Coiled coil</keyword>
<proteinExistence type="predicted"/>